<dbReference type="InterPro" id="IPR002017">
    <property type="entry name" value="Spectrin_repeat"/>
</dbReference>
<feature type="region of interest" description="Disordered" evidence="39">
    <location>
        <begin position="5151"/>
        <end position="5171"/>
    </location>
</feature>
<evidence type="ECO:0000256" key="19">
    <source>
        <dbReference type="ARBA" id="ARBA00022843"/>
    </source>
</evidence>
<dbReference type="InterPro" id="IPR043197">
    <property type="entry name" value="Plakin"/>
</dbReference>
<dbReference type="InterPro" id="IPR019160">
    <property type="entry name" value="Sec3_CC"/>
</dbReference>
<feature type="domain" description="GAR" evidence="43">
    <location>
        <begin position="7358"/>
        <end position="7437"/>
    </location>
</feature>
<dbReference type="GO" id="GO:0042803">
    <property type="term" value="F:protein homodimerization activity"/>
    <property type="evidence" value="ECO:0007669"/>
    <property type="project" value="UniProtKB-ARBA"/>
</dbReference>
<evidence type="ECO:0000256" key="15">
    <source>
        <dbReference type="ARBA" id="ARBA00022737"/>
    </source>
</evidence>
<dbReference type="GO" id="GO:0031673">
    <property type="term" value="C:H zone"/>
    <property type="evidence" value="ECO:0007669"/>
    <property type="project" value="UniProtKB-SubCell"/>
</dbReference>
<feature type="compositionally biased region" description="Polar residues" evidence="39">
    <location>
        <begin position="7448"/>
        <end position="7459"/>
    </location>
</feature>
<dbReference type="FunFam" id="1.10.238.10:FF:000013">
    <property type="entry name" value="Microtubule-actin cross-linking factor 1"/>
    <property type="match status" value="1"/>
</dbReference>
<dbReference type="InterPro" id="IPR001101">
    <property type="entry name" value="Plectin_repeat"/>
</dbReference>
<dbReference type="FunFam" id="3.90.1290.10:FF:000024">
    <property type="entry name" value="Dystonin"/>
    <property type="match status" value="1"/>
</dbReference>
<keyword evidence="12" id="KW-0597">Phosphoprotein</keyword>
<keyword evidence="16" id="KW-0403">Intermediate filament</keyword>
<evidence type="ECO:0000256" key="37">
    <source>
        <dbReference type="PROSITE-ProRule" id="PRU00192"/>
    </source>
</evidence>
<proteinExistence type="predicted"/>
<dbReference type="Gene3D" id="1.10.418.10">
    <property type="entry name" value="Calponin-like domain"/>
    <property type="match status" value="1"/>
</dbReference>
<dbReference type="Pfam" id="PF21020">
    <property type="entry name" value="Spectrin_4"/>
    <property type="match status" value="1"/>
</dbReference>
<evidence type="ECO:0000256" key="23">
    <source>
        <dbReference type="ARBA" id="ARBA00023179"/>
    </source>
</evidence>
<dbReference type="SUPFAM" id="SSF143575">
    <property type="entry name" value="GAS2 domain-like"/>
    <property type="match status" value="1"/>
</dbReference>
<dbReference type="Pfam" id="PF21097">
    <property type="entry name" value="SR_plectin_7"/>
    <property type="match status" value="1"/>
</dbReference>
<evidence type="ECO:0000259" key="40">
    <source>
        <dbReference type="PROSITE" id="PS50002"/>
    </source>
</evidence>
<dbReference type="InterPro" id="IPR002048">
    <property type="entry name" value="EF_hand_dom"/>
</dbReference>
<dbReference type="InterPro" id="IPR001452">
    <property type="entry name" value="SH3_domain"/>
</dbReference>
<feature type="region of interest" description="Disordered" evidence="39">
    <location>
        <begin position="7480"/>
        <end position="7582"/>
    </location>
</feature>
<feature type="coiled-coil region" evidence="38">
    <location>
        <begin position="5298"/>
        <end position="5360"/>
    </location>
</feature>
<evidence type="ECO:0000256" key="30">
    <source>
        <dbReference type="ARBA" id="ARBA00055817"/>
    </source>
</evidence>
<comment type="function">
    <text evidence="30">Plays a structural role in the assembly of hemidesmosomes of epithelial cells; anchors keratin-containing intermediate filaments to the inner plaque of hemidesmosomes. Required for the regulation of keratinocyte polarity and motility; mediates integrin ITGB4 regulation of RAC1 activity.</text>
</comment>
<dbReference type="GO" id="GO:0031581">
    <property type="term" value="P:hemidesmosome assembly"/>
    <property type="evidence" value="ECO:0007669"/>
    <property type="project" value="TreeGrafter"/>
</dbReference>
<dbReference type="Pfam" id="PF13499">
    <property type="entry name" value="EF-hand_7"/>
    <property type="match status" value="1"/>
</dbReference>
<dbReference type="SMART" id="SM00250">
    <property type="entry name" value="PLEC"/>
    <property type="match status" value="9"/>
</dbReference>
<evidence type="ECO:0000256" key="29">
    <source>
        <dbReference type="ARBA" id="ARBA00054620"/>
    </source>
</evidence>
<dbReference type="GO" id="GO:0042060">
    <property type="term" value="P:wound healing"/>
    <property type="evidence" value="ECO:0007669"/>
    <property type="project" value="TreeGrafter"/>
</dbReference>
<dbReference type="FunFam" id="1.20.58.60:FF:000350">
    <property type="entry name" value="Dystonin"/>
    <property type="match status" value="1"/>
</dbReference>
<dbReference type="PROSITE" id="PS50021">
    <property type="entry name" value="CH"/>
    <property type="match status" value="1"/>
</dbReference>
<feature type="compositionally biased region" description="Acidic residues" evidence="39">
    <location>
        <begin position="2666"/>
        <end position="2697"/>
    </location>
</feature>
<feature type="compositionally biased region" description="Low complexity" evidence="39">
    <location>
        <begin position="7612"/>
        <end position="7626"/>
    </location>
</feature>
<dbReference type="GO" id="GO:0007155">
    <property type="term" value="P:cell adhesion"/>
    <property type="evidence" value="ECO:0007669"/>
    <property type="project" value="UniProtKB-KW"/>
</dbReference>
<comment type="function">
    <text evidence="29">Cytoskeletal linker protein. Acts as an integrator of intermediate filaments, actin and microtubule cytoskeleton networks. Required for anchoring either intermediate filaments to the actin cytoskeleton in neural and muscle cells or keratin-containing intermediate filaments to hemidesmosomes in epithelial cells. The proteins may self-aggregate to form filaments or a two-dimensional mesh. Regulates the organization and stability of the microtubule network of sensory neurons to allow axonal transport. Mediates docking of the dynein/dynactin motor complex to vesicle cargos for retrograde axonal transport through its interaction with TMEM108 and DCTN1.</text>
</comment>
<feature type="coiled-coil region" evidence="38">
    <location>
        <begin position="6535"/>
        <end position="6569"/>
    </location>
</feature>
<feature type="region of interest" description="Disordered" evidence="39">
    <location>
        <begin position="7442"/>
        <end position="7463"/>
    </location>
</feature>
<dbReference type="FunFam" id="1.20.58.60:FF:000114">
    <property type="entry name" value="dystonin isoform X1"/>
    <property type="match status" value="1"/>
</dbReference>
<evidence type="ECO:0000256" key="21">
    <source>
        <dbReference type="ARBA" id="ARBA00023136"/>
    </source>
</evidence>
<evidence type="ECO:0000256" key="5">
    <source>
        <dbReference type="ARBA" id="ARBA00004489"/>
    </source>
</evidence>
<feature type="region of interest" description="Disordered" evidence="39">
    <location>
        <begin position="2477"/>
        <end position="2554"/>
    </location>
</feature>
<evidence type="ECO:0000313" key="44">
    <source>
        <dbReference type="Ensembl" id="ENSCUSP00005028944.1"/>
    </source>
</evidence>
<dbReference type="FunFam" id="1.20.58.60:FF:000060">
    <property type="entry name" value="dystonin isoform X2"/>
    <property type="match status" value="1"/>
</dbReference>
<evidence type="ECO:0000256" key="25">
    <source>
        <dbReference type="ARBA" id="ARBA00023212"/>
    </source>
</evidence>
<evidence type="ECO:0000259" key="43">
    <source>
        <dbReference type="PROSITE" id="PS51460"/>
    </source>
</evidence>
<feature type="compositionally biased region" description="Polar residues" evidence="39">
    <location>
        <begin position="3445"/>
        <end position="3455"/>
    </location>
</feature>
<evidence type="ECO:0000256" key="12">
    <source>
        <dbReference type="ARBA" id="ARBA00022553"/>
    </source>
</evidence>
<dbReference type="GO" id="GO:0045104">
    <property type="term" value="P:intermediate filament cytoskeleton organization"/>
    <property type="evidence" value="ECO:0007669"/>
    <property type="project" value="InterPro"/>
</dbReference>
<dbReference type="PROSITE" id="PS50222">
    <property type="entry name" value="EF_HAND_2"/>
    <property type="match status" value="2"/>
</dbReference>
<evidence type="ECO:0000256" key="31">
    <source>
        <dbReference type="ARBA" id="ARBA00057123"/>
    </source>
</evidence>
<dbReference type="FunFam" id="3.30.920.20:FF:000002">
    <property type="entry name" value="dystonin isoform X1"/>
    <property type="match status" value="1"/>
</dbReference>
<dbReference type="InterPro" id="IPR011992">
    <property type="entry name" value="EF-hand-dom_pair"/>
</dbReference>
<feature type="coiled-coil region" evidence="38">
    <location>
        <begin position="3971"/>
        <end position="4040"/>
    </location>
</feature>
<feature type="coiled-coil region" evidence="38">
    <location>
        <begin position="829"/>
        <end position="856"/>
    </location>
</feature>
<dbReference type="GO" id="GO:0005635">
    <property type="term" value="C:nuclear envelope"/>
    <property type="evidence" value="ECO:0007669"/>
    <property type="project" value="UniProtKB-SubCell"/>
</dbReference>
<comment type="subcellular location">
    <subcellularLocation>
        <location evidence="1">Cell membrane</location>
        <topology evidence="1">Lipid-anchor</topology>
    </subcellularLocation>
    <subcellularLocation>
        <location evidence="5">Cell projection</location>
        <location evidence="5">Axon</location>
    </subcellularLocation>
    <subcellularLocation>
        <location evidence="7">Cytoplasm</location>
        <location evidence="7">Cell cortex</location>
    </subcellularLocation>
    <subcellularLocation>
        <location evidence="6">Cytoplasm</location>
        <location evidence="6">Cytoskeleton</location>
        <location evidence="6">Stress fiber</location>
    </subcellularLocation>
    <subcellularLocation>
        <location evidence="32">Cytoplasm</location>
        <location evidence="32">Myofibril</location>
        <location evidence="32">Sarcomere</location>
        <location evidence="32">H zone</location>
    </subcellularLocation>
    <subcellularLocation>
        <location evidence="2">Cytoplasm</location>
        <location evidence="2">Myofibril</location>
        <location evidence="2">Sarcomere</location>
        <location evidence="2">Z line</location>
    </subcellularLocation>
    <subcellularLocation>
        <location evidence="4">Endoplasmic reticulum membrane</location>
        <topology evidence="4">Single-pass membrane protein</topology>
    </subcellularLocation>
    <subcellularLocation>
        <location evidence="3">Nucleus envelope</location>
    </subcellularLocation>
</comment>
<dbReference type="FunFam" id="1.20.58.60:FF:000025">
    <property type="entry name" value="microtubule-actin cross-linking factor 1"/>
    <property type="match status" value="1"/>
</dbReference>
<dbReference type="SUPFAM" id="SSF46966">
    <property type="entry name" value="Spectrin repeat"/>
    <property type="match status" value="29"/>
</dbReference>
<dbReference type="FunFam" id="1.20.58.60:FF:000021">
    <property type="entry name" value="Microtubule-actin cross-linking factor 1"/>
    <property type="match status" value="1"/>
</dbReference>
<keyword evidence="8 37" id="KW-0728">SH3 domain</keyword>
<dbReference type="GO" id="GO:0005886">
    <property type="term" value="C:plasma membrane"/>
    <property type="evidence" value="ECO:0007669"/>
    <property type="project" value="UniProtKB-SubCell"/>
</dbReference>
<gene>
    <name evidence="44" type="primary">DST</name>
</gene>
<evidence type="ECO:0000256" key="13">
    <source>
        <dbReference type="ARBA" id="ARBA00022692"/>
    </source>
</evidence>
<keyword evidence="15" id="KW-0677">Repeat</keyword>
<evidence type="ECO:0000256" key="32">
    <source>
        <dbReference type="ARBA" id="ARBA00060430"/>
    </source>
</evidence>
<keyword evidence="13" id="KW-0812">Transmembrane</keyword>
<feature type="compositionally biased region" description="Basic residues" evidence="39">
    <location>
        <begin position="31"/>
        <end position="43"/>
    </location>
</feature>
<dbReference type="FunFam" id="1.20.58.60:FF:000077">
    <property type="entry name" value="dystonin isoform X1"/>
    <property type="match status" value="1"/>
</dbReference>
<dbReference type="FunFam" id="1.20.58.60:FF:000093">
    <property type="entry name" value="dystonin isoform X1"/>
    <property type="match status" value="1"/>
</dbReference>
<dbReference type="GO" id="GO:0030056">
    <property type="term" value="C:hemidesmosome"/>
    <property type="evidence" value="ECO:0007669"/>
    <property type="project" value="UniProtKB-ARBA"/>
</dbReference>
<dbReference type="InterPro" id="IPR036534">
    <property type="entry name" value="GAR_dom_sf"/>
</dbReference>
<dbReference type="CDD" id="cd00051">
    <property type="entry name" value="EFh"/>
    <property type="match status" value="1"/>
</dbReference>
<feature type="domain" description="SH3" evidence="40">
    <location>
        <begin position="975"/>
        <end position="1032"/>
    </location>
</feature>
<dbReference type="FunFam" id="1.20.58.60:FF:000031">
    <property type="entry name" value="Microtubule-actin cross-linking factor 1"/>
    <property type="match status" value="1"/>
</dbReference>
<evidence type="ECO:0000256" key="2">
    <source>
        <dbReference type="ARBA" id="ARBA00004216"/>
    </source>
</evidence>
<dbReference type="GO" id="GO:0005509">
    <property type="term" value="F:calcium ion binding"/>
    <property type="evidence" value="ECO:0007669"/>
    <property type="project" value="InterPro"/>
</dbReference>
<evidence type="ECO:0000256" key="14">
    <source>
        <dbReference type="ARBA" id="ARBA00022723"/>
    </source>
</evidence>
<dbReference type="GO" id="GO:0006887">
    <property type="term" value="P:exocytosis"/>
    <property type="evidence" value="ECO:0007669"/>
    <property type="project" value="InterPro"/>
</dbReference>
<evidence type="ECO:0000256" key="27">
    <source>
        <dbReference type="ARBA" id="ARBA00023273"/>
    </source>
</evidence>
<dbReference type="InterPro" id="IPR041615">
    <property type="entry name" value="Desmoplakin_SH3"/>
</dbReference>
<dbReference type="PROSITE" id="PS00018">
    <property type="entry name" value="EF_HAND_1"/>
    <property type="match status" value="2"/>
</dbReference>
<keyword evidence="22" id="KW-0564">Palmitate</keyword>
<dbReference type="SMART" id="SM00033">
    <property type="entry name" value="CH"/>
    <property type="match status" value="1"/>
</dbReference>
<feature type="coiled-coil region" evidence="38">
    <location>
        <begin position="3810"/>
        <end position="3869"/>
    </location>
</feature>
<dbReference type="GO" id="GO:0030424">
    <property type="term" value="C:axon"/>
    <property type="evidence" value="ECO:0007669"/>
    <property type="project" value="UniProtKB-SubCell"/>
</dbReference>
<name>A0A8C3VNW3_CATUS</name>
<dbReference type="InterPro" id="IPR003108">
    <property type="entry name" value="GAR_dom"/>
</dbReference>
<evidence type="ECO:0000256" key="1">
    <source>
        <dbReference type="ARBA" id="ARBA00004193"/>
    </source>
</evidence>
<evidence type="ECO:0000256" key="22">
    <source>
        <dbReference type="ARBA" id="ARBA00023139"/>
    </source>
</evidence>
<feature type="region of interest" description="Disordered" evidence="39">
    <location>
        <begin position="7603"/>
        <end position="7693"/>
    </location>
</feature>
<evidence type="ECO:0000256" key="28">
    <source>
        <dbReference type="ARBA" id="ARBA00023288"/>
    </source>
</evidence>
<dbReference type="SUPFAM" id="SSF75399">
    <property type="entry name" value="Plakin repeat"/>
    <property type="match status" value="2"/>
</dbReference>
<keyword evidence="24" id="KW-0009">Actin-binding</keyword>
<evidence type="ECO:0000256" key="18">
    <source>
        <dbReference type="ARBA" id="ARBA00022837"/>
    </source>
</evidence>
<feature type="region of interest" description="Disordered" evidence="39">
    <location>
        <begin position="18"/>
        <end position="57"/>
    </location>
</feature>
<dbReference type="GO" id="GO:0008017">
    <property type="term" value="F:microtubule binding"/>
    <property type="evidence" value="ECO:0007669"/>
    <property type="project" value="InterPro"/>
</dbReference>
<dbReference type="GO" id="GO:0001725">
    <property type="term" value="C:stress fiber"/>
    <property type="evidence" value="ECO:0007669"/>
    <property type="project" value="UniProtKB-SubCell"/>
</dbReference>
<keyword evidence="25" id="KW-0206">Cytoskeleton</keyword>
<feature type="region of interest" description="Disordered" evidence="39">
    <location>
        <begin position="3111"/>
        <end position="3138"/>
    </location>
</feature>
<keyword evidence="27" id="KW-0966">Cell projection</keyword>
<dbReference type="FunFam" id="1.20.58.60:FF:000014">
    <property type="entry name" value="microtubule-actin cross-linking factor 1"/>
    <property type="match status" value="1"/>
</dbReference>
<evidence type="ECO:0000259" key="41">
    <source>
        <dbReference type="PROSITE" id="PS50021"/>
    </source>
</evidence>
<evidence type="ECO:0000256" key="20">
    <source>
        <dbReference type="ARBA" id="ARBA00022889"/>
    </source>
</evidence>
<dbReference type="GO" id="GO:0005198">
    <property type="term" value="F:structural molecule activity"/>
    <property type="evidence" value="ECO:0007669"/>
    <property type="project" value="TreeGrafter"/>
</dbReference>
<dbReference type="PANTHER" id="PTHR23169:SF24">
    <property type="entry name" value="DYSTONIN"/>
    <property type="match status" value="1"/>
</dbReference>
<evidence type="ECO:0000256" key="39">
    <source>
        <dbReference type="SAM" id="MobiDB-lite"/>
    </source>
</evidence>
<keyword evidence="38" id="KW-0175">Coiled coil</keyword>
<keyword evidence="28" id="KW-0449">Lipoprotein</keyword>
<feature type="coiled-coil region" evidence="38">
    <location>
        <begin position="3692"/>
        <end position="3722"/>
    </location>
</feature>
<dbReference type="FunFam" id="1.20.58.60:FF:000291">
    <property type="entry name" value="Dystonin"/>
    <property type="match status" value="1"/>
</dbReference>
<keyword evidence="45" id="KW-1185">Reference proteome</keyword>
<organism evidence="44 45">
    <name type="scientific">Catharus ustulatus</name>
    <name type="common">Russet-backed thrush</name>
    <name type="synonym">Hylocichla ustulatus</name>
    <dbReference type="NCBI Taxonomy" id="91951"/>
    <lineage>
        <taxon>Eukaryota</taxon>
        <taxon>Metazoa</taxon>
        <taxon>Chordata</taxon>
        <taxon>Craniata</taxon>
        <taxon>Vertebrata</taxon>
        <taxon>Euteleostomi</taxon>
        <taxon>Archelosauria</taxon>
        <taxon>Archosauria</taxon>
        <taxon>Dinosauria</taxon>
        <taxon>Saurischia</taxon>
        <taxon>Theropoda</taxon>
        <taxon>Coelurosauria</taxon>
        <taxon>Aves</taxon>
        <taxon>Neognathae</taxon>
        <taxon>Neoaves</taxon>
        <taxon>Telluraves</taxon>
        <taxon>Australaves</taxon>
        <taxon>Passeriformes</taxon>
        <taxon>Turdidae</taxon>
        <taxon>Catharus</taxon>
    </lineage>
</organism>
<dbReference type="GO" id="GO:0005925">
    <property type="term" value="C:focal adhesion"/>
    <property type="evidence" value="ECO:0007669"/>
    <property type="project" value="TreeGrafter"/>
</dbReference>
<evidence type="ECO:0000256" key="17">
    <source>
        <dbReference type="ARBA" id="ARBA00022824"/>
    </source>
</evidence>
<evidence type="ECO:0000256" key="7">
    <source>
        <dbReference type="ARBA" id="ARBA00004544"/>
    </source>
</evidence>
<dbReference type="Pfam" id="PF00681">
    <property type="entry name" value="Plectin"/>
    <property type="match status" value="3"/>
</dbReference>
<dbReference type="FunFam" id="1.20.58.60:FF:000098">
    <property type="entry name" value="dystonin isoform X3"/>
    <property type="match status" value="1"/>
</dbReference>
<keyword evidence="14" id="KW-0479">Metal-binding</keyword>
<dbReference type="Pfam" id="PF00307">
    <property type="entry name" value="CH"/>
    <property type="match status" value="1"/>
</dbReference>
<evidence type="ECO:0000256" key="16">
    <source>
        <dbReference type="ARBA" id="ARBA00022754"/>
    </source>
</evidence>
<keyword evidence="17" id="KW-0256">Endoplasmic reticulum</keyword>
<keyword evidence="10" id="KW-0963">Cytoplasm</keyword>
<dbReference type="GO" id="GO:0000145">
    <property type="term" value="C:exocyst"/>
    <property type="evidence" value="ECO:0007669"/>
    <property type="project" value="InterPro"/>
</dbReference>
<dbReference type="Ensembl" id="ENSCUST00005029939.1">
    <property type="protein sequence ID" value="ENSCUSP00005028944.1"/>
    <property type="gene ID" value="ENSCUSG00005010516.1"/>
</dbReference>
<feature type="region of interest" description="Disordered" evidence="39">
    <location>
        <begin position="2786"/>
        <end position="2811"/>
    </location>
</feature>
<dbReference type="FunFam" id="1.20.58.60:FF:000008">
    <property type="entry name" value="microtubule-actin cross-linking factor 1"/>
    <property type="match status" value="2"/>
</dbReference>
<dbReference type="GO" id="GO:0005882">
    <property type="term" value="C:intermediate filament"/>
    <property type="evidence" value="ECO:0007669"/>
    <property type="project" value="UniProtKB-KW"/>
</dbReference>
<feature type="coiled-coil region" evidence="38">
    <location>
        <begin position="4856"/>
        <end position="4917"/>
    </location>
</feature>
<feature type="coiled-coil region" evidence="38">
    <location>
        <begin position="4392"/>
        <end position="4466"/>
    </location>
</feature>
<evidence type="ECO:0000256" key="6">
    <source>
        <dbReference type="ARBA" id="ARBA00004529"/>
    </source>
</evidence>
<evidence type="ECO:0000256" key="34">
    <source>
        <dbReference type="ARBA" id="ARBA00075126"/>
    </source>
</evidence>
<dbReference type="Pfam" id="PF00435">
    <property type="entry name" value="Spectrin"/>
    <property type="match status" value="21"/>
</dbReference>
<dbReference type="GO" id="GO:0003779">
    <property type="term" value="F:actin binding"/>
    <property type="evidence" value="ECO:0007669"/>
    <property type="project" value="UniProtKB-KW"/>
</dbReference>
<protein>
    <recommendedName>
        <fullName evidence="33">Dystonin</fullName>
    </recommendedName>
    <alternativeName>
        <fullName evidence="35">Bullous pemphigoid antigen 1</fullName>
    </alternativeName>
    <alternativeName>
        <fullName evidence="34">Dystonia musculorum protein</fullName>
    </alternativeName>
    <alternativeName>
        <fullName evidence="36">Hemidesmosomal plaque protein</fullName>
    </alternativeName>
</protein>
<dbReference type="Gene3D" id="1.20.58.60">
    <property type="match status" value="32"/>
</dbReference>
<feature type="domain" description="Calponin-homology (CH)" evidence="41">
    <location>
        <begin position="243"/>
        <end position="347"/>
    </location>
</feature>
<feature type="compositionally biased region" description="Acidic residues" evidence="39">
    <location>
        <begin position="2480"/>
        <end position="2522"/>
    </location>
</feature>
<dbReference type="Pfam" id="PF09763">
    <property type="entry name" value="Sec3_CC"/>
    <property type="match status" value="1"/>
</dbReference>
<feature type="compositionally biased region" description="Low complexity" evidence="39">
    <location>
        <begin position="7496"/>
        <end position="7527"/>
    </location>
</feature>
<dbReference type="SUPFAM" id="SSF47576">
    <property type="entry name" value="Calponin-homology domain, CH-domain"/>
    <property type="match status" value="1"/>
</dbReference>
<dbReference type="FunFam" id="2.30.30.40:FF:000011">
    <property type="entry name" value="Microtubule-actin cross-linking factor 1"/>
    <property type="match status" value="1"/>
</dbReference>
<dbReference type="FunFam" id="1.20.58.60:FF:000016">
    <property type="entry name" value="Microtubule-actin cross-linking factor 1"/>
    <property type="match status" value="1"/>
</dbReference>
<dbReference type="SMART" id="SM01129">
    <property type="entry name" value="DELLA"/>
    <property type="match status" value="1"/>
</dbReference>
<evidence type="ECO:0000256" key="36">
    <source>
        <dbReference type="ARBA" id="ARBA00077918"/>
    </source>
</evidence>
<dbReference type="SUPFAM" id="SSF47473">
    <property type="entry name" value="EF-hand"/>
    <property type="match status" value="1"/>
</dbReference>
<dbReference type="FunFam" id="1.20.58.60:FF:000121">
    <property type="entry name" value="dystonin isoform X1"/>
    <property type="match status" value="1"/>
</dbReference>
<dbReference type="PROSITE" id="PS51460">
    <property type="entry name" value="GAR"/>
    <property type="match status" value="1"/>
</dbReference>
<dbReference type="FunFam" id="1.20.58.60:FF:000392">
    <property type="entry name" value="Dystonin"/>
    <property type="match status" value="1"/>
</dbReference>
<dbReference type="FunFam" id="1.20.58.60:FF:000144">
    <property type="entry name" value="Dystonin"/>
    <property type="match status" value="1"/>
</dbReference>
<evidence type="ECO:0000256" key="24">
    <source>
        <dbReference type="ARBA" id="ARBA00023203"/>
    </source>
</evidence>
<keyword evidence="11" id="KW-1017">Isopeptide bond</keyword>
<dbReference type="InterPro" id="IPR018247">
    <property type="entry name" value="EF_Hand_1_Ca_BS"/>
</dbReference>
<feature type="coiled-coil region" evidence="38">
    <location>
        <begin position="1296"/>
        <end position="1330"/>
    </location>
</feature>
<dbReference type="Gene3D" id="3.90.1290.10">
    <property type="entry name" value="Plakin repeat"/>
    <property type="match status" value="2"/>
</dbReference>
<dbReference type="FunFam" id="1.10.418.10:FF:000002">
    <property type="entry name" value="Microtubule-actin cross-linking factor 1"/>
    <property type="match status" value="1"/>
</dbReference>
<feature type="coiled-coil region" evidence="38">
    <location>
        <begin position="7040"/>
        <end position="7070"/>
    </location>
</feature>
<feature type="region of interest" description="Disordered" evidence="39">
    <location>
        <begin position="3405"/>
        <end position="3455"/>
    </location>
</feature>
<dbReference type="Pfam" id="PF17902">
    <property type="entry name" value="SH3_10"/>
    <property type="match status" value="1"/>
</dbReference>
<dbReference type="FunFam" id="1.20.58.60:FF:000022">
    <property type="entry name" value="Microtubule-actin cross-linking factor 1"/>
    <property type="match status" value="1"/>
</dbReference>
<feature type="compositionally biased region" description="Basic and acidic residues" evidence="39">
    <location>
        <begin position="44"/>
        <end position="57"/>
    </location>
</feature>
<dbReference type="FunFam" id="1.20.58.60:FF:000085">
    <property type="entry name" value="dystonin isoform X2"/>
    <property type="match status" value="1"/>
</dbReference>
<dbReference type="SMART" id="SM00054">
    <property type="entry name" value="EFh"/>
    <property type="match status" value="2"/>
</dbReference>
<feature type="coiled-coil region" evidence="38">
    <location>
        <begin position="6395"/>
        <end position="6429"/>
    </location>
</feature>
<evidence type="ECO:0000256" key="11">
    <source>
        <dbReference type="ARBA" id="ARBA00022499"/>
    </source>
</evidence>
<dbReference type="PROSITE" id="PS50002">
    <property type="entry name" value="SH3"/>
    <property type="match status" value="1"/>
</dbReference>
<feature type="compositionally biased region" description="Low complexity" evidence="39">
    <location>
        <begin position="7542"/>
        <end position="7556"/>
    </location>
</feature>
<keyword evidence="18" id="KW-0106">Calcium</keyword>
<dbReference type="GO" id="GO:0005789">
    <property type="term" value="C:endoplasmic reticulum membrane"/>
    <property type="evidence" value="ECO:0007669"/>
    <property type="project" value="UniProtKB-SubCell"/>
</dbReference>
<reference evidence="44" key="2">
    <citation type="submission" date="2025-08" db="UniProtKB">
        <authorList>
            <consortium name="Ensembl"/>
        </authorList>
    </citation>
    <scope>IDENTIFICATION</scope>
</reference>
<feature type="coiled-coil region" evidence="38">
    <location>
        <begin position="6279"/>
        <end position="6306"/>
    </location>
</feature>
<dbReference type="InterPro" id="IPR036872">
    <property type="entry name" value="CH_dom_sf"/>
</dbReference>
<feature type="compositionally biased region" description="Polar residues" evidence="39">
    <location>
        <begin position="7641"/>
        <end position="7659"/>
    </location>
</feature>
<evidence type="ECO:0000313" key="45">
    <source>
        <dbReference type="Proteomes" id="UP000694563"/>
    </source>
</evidence>
<dbReference type="FunFam" id="1.20.58.60:FF:000009">
    <property type="entry name" value="dystonin isoform X1"/>
    <property type="match status" value="1"/>
</dbReference>
<dbReference type="InterPro" id="IPR018159">
    <property type="entry name" value="Spectrin/alpha-actinin"/>
</dbReference>
<dbReference type="SMART" id="SM00243">
    <property type="entry name" value="GAS2"/>
    <property type="match status" value="1"/>
</dbReference>
<dbReference type="GO" id="GO:0030018">
    <property type="term" value="C:Z disc"/>
    <property type="evidence" value="ECO:0007669"/>
    <property type="project" value="UniProtKB-SubCell"/>
</dbReference>
<dbReference type="FunFam" id="1.20.58.60:FF:000010">
    <property type="entry name" value="plectin isoform X2"/>
    <property type="match status" value="1"/>
</dbReference>
<evidence type="ECO:0000259" key="42">
    <source>
        <dbReference type="PROSITE" id="PS50222"/>
    </source>
</evidence>
<dbReference type="FunFam" id="1.20.58.60:FF:000027">
    <property type="entry name" value="Microtubule-actin cross-linking factor 1"/>
    <property type="match status" value="1"/>
</dbReference>
<evidence type="ECO:0000256" key="38">
    <source>
        <dbReference type="SAM" id="Coils"/>
    </source>
</evidence>
<feature type="region of interest" description="Disordered" evidence="39">
    <location>
        <begin position="2664"/>
        <end position="2697"/>
    </location>
</feature>
<keyword evidence="20" id="KW-0130">Cell adhesion</keyword>
<dbReference type="InterPro" id="IPR049538">
    <property type="entry name" value="PCN-like_spectrin-like_rpt"/>
</dbReference>
<dbReference type="InterPro" id="IPR001715">
    <property type="entry name" value="CH_dom"/>
</dbReference>
<feature type="coiled-coil region" evidence="38">
    <location>
        <begin position="1591"/>
        <end position="1618"/>
    </location>
</feature>
<dbReference type="Proteomes" id="UP000694563">
    <property type="component" value="Chromosome 3"/>
</dbReference>
<feature type="domain" description="EF-hand" evidence="42">
    <location>
        <begin position="7282"/>
        <end position="7317"/>
    </location>
</feature>
<dbReference type="Gene3D" id="3.30.920.20">
    <property type="entry name" value="Gas2-like domain"/>
    <property type="match status" value="1"/>
</dbReference>
<accession>A0A8C3VNW3</accession>
<dbReference type="Pfam" id="PF21019">
    <property type="entry name" value="Spectrin_3"/>
    <property type="match status" value="1"/>
</dbReference>
<keyword evidence="26" id="KW-0539">Nucleus</keyword>
<dbReference type="FunFam" id="1.20.58.60:FF:000069">
    <property type="entry name" value="dystonin isoform X2"/>
    <property type="match status" value="1"/>
</dbReference>
<evidence type="ECO:0000256" key="4">
    <source>
        <dbReference type="ARBA" id="ARBA00004389"/>
    </source>
</evidence>
<reference evidence="44" key="1">
    <citation type="submission" date="2020-10" db="EMBL/GenBank/DDBJ databases">
        <title>Catharus ustulatus (Swainson's thrush) genome, bCatUst1, primary haplotype v2.</title>
        <authorList>
            <person name="Delmore K."/>
            <person name="Vafadar M."/>
            <person name="Formenti G."/>
            <person name="Chow W."/>
            <person name="Pelan S."/>
            <person name="Howe K."/>
            <person name="Rhie A."/>
            <person name="Mountcastle J."/>
            <person name="Haase B."/>
            <person name="Fedrigo O."/>
            <person name="Jarvis E.D."/>
        </authorList>
    </citation>
    <scope>NUCLEOTIDE SEQUENCE [LARGE SCALE GENOMIC DNA]</scope>
</reference>
<dbReference type="Gene3D" id="1.20.58.1060">
    <property type="match status" value="1"/>
</dbReference>
<reference evidence="44" key="3">
    <citation type="submission" date="2025-09" db="UniProtKB">
        <authorList>
            <consortium name="Ensembl"/>
        </authorList>
    </citation>
    <scope>IDENTIFICATION</scope>
</reference>
<evidence type="ECO:0000256" key="8">
    <source>
        <dbReference type="ARBA" id="ARBA00022443"/>
    </source>
</evidence>
<dbReference type="InterPro" id="IPR035915">
    <property type="entry name" value="Plakin_repeat_sf"/>
</dbReference>
<dbReference type="FunFam" id="1.20.58.60:FF:000094">
    <property type="entry name" value="dystonin isoform X2"/>
    <property type="match status" value="1"/>
</dbReference>
<dbReference type="Gene3D" id="1.10.238.10">
    <property type="entry name" value="EF-hand"/>
    <property type="match status" value="1"/>
</dbReference>
<keyword evidence="23" id="KW-0514">Muscle protein</keyword>
<dbReference type="FunFam" id="1.20.58.60:FF:000001">
    <property type="entry name" value="Microtubule-actin cross-linking factor 1"/>
    <property type="match status" value="3"/>
</dbReference>
<evidence type="ECO:0000256" key="35">
    <source>
        <dbReference type="ARBA" id="ARBA00077378"/>
    </source>
</evidence>
<dbReference type="InterPro" id="IPR041573">
    <property type="entry name" value="Desmoplakin_Spectrin-like"/>
</dbReference>
<keyword evidence="21" id="KW-0472">Membrane</keyword>
<keyword evidence="19" id="KW-0832">Ubl conjugation</keyword>
<evidence type="ECO:0000256" key="26">
    <source>
        <dbReference type="ARBA" id="ARBA00023242"/>
    </source>
</evidence>
<dbReference type="CDD" id="cd21239">
    <property type="entry name" value="CH_DYST_rpt2"/>
    <property type="match status" value="1"/>
</dbReference>
<evidence type="ECO:0000256" key="3">
    <source>
        <dbReference type="ARBA" id="ARBA00004259"/>
    </source>
</evidence>
<sequence length="7693" mass="873473">MGNVCGCVRAEKEEQCLDPAKAPLSPDKHSPGRKYFRRKRRKKSTEEGSDSAHVKENEGKRQYEVEISENIKIHPKGVGLADFFPRRVTVAGNALPVSTDLSEARSDSLCGESLHGDNQRLAKSAEPDIWLKEQNKSNSEKHCAWKCSQDDNRRELAFLKKSSGLGYRKGTTSDSAINILGRQHEETELNISSCRVENVSKSSKSEKLHHFLSERKSDPVLEQKRFYPDAISDIHVTGESEDMSAKERLLLWSQQTTEGYAGIRCENFTTCWRDGRLFNAIIHKYRPDLIDMNTVAVQSNLANLEHAFFVAEKLGVARLLDPEDVDVSSPDEKSVITYVSSLYDAFPKVPEGGEGISANDVEVKWVEYQNMVNYLMQWIRHHVTIMSDRTFPNNPVELKALYNQYLQFKETEIPPKEIEKSKIKHLYKLLEVWIEFGRIKLSQGYHPNDIEKEWGKLIIAMLEREKTLRPEVERLEMLQQIANRIQRDSRSCEDKLVLARNALQSDTKRLESGLQFQHEAEIAGYLLESENLLRQQVVDAQILIDGKYYQADQLVQRVAKLRDDLMAIRTECSSVYNKGHALTTEQTKLMISGITESLNSGFTTNLTPELNAAMTQGLTPTLTSSSLTSGLTSRLTPTITPAYPSGIPPRLIQSYVTGVDSGTLQTLKLMQIRKPLMKSAFVDQNLTEEEVNMKFVQDLLSWVEEMQVQLDRAEWGSDLPSVESHLENHKNVHKAIEEFESSLKEAKISEIQMTAPLKLTYAEKLHKLESQYSKLLNTSRNQERHLDTLHNFVSRATRELIWLNEKEEEEVAYDWSERNPNITRKKEYHAELMRELDEKEEVIKSVQEIAEQLLLENHPARLTIEAYRAAMQTQWSWILQLCHCVEQHLRENAAYFEFFSDAKEAMEYLKNLKDTIYRKYSCDRSSSLHRLEDLVQESMEEKEQLLQYKSTVAGLVGRAKAIIQLKPRNPDCVLKTSIPIKAICDYRQIEITIYKDDECVLANNSHRAKWKVISPSGNEAMVPSVCFTVPPPNKEAIDTANRIEQQFQNVLALWHESHVNMKSVVSWHYLTNEIEVVRAGNVASIKTMLPGEHQQVLSNLQSRFDDFVEDSQESKIFTSSDTAQLEREVNVCKQYYQELLKSAEREEQEESIYNLYISEVRNIRLRLESCEERLIRQIRTPMERDDVHENVLRISEQEKLKKELDRLKDDLGVITNKCEEFFSQAAGSPSVPTLRSELNVVIQNMNQVYSMSSIFIDKLKTINLVLTNTQTAESLVKHYETKLCEEEAVTADKNNIENLMGTLKQWRSEVDEKRQTFHALEDELQKAKMISDQMFKMHKERDLDFDWHKEKVDQLAERWQNVHSQIENRLRDLEGINKSLKYYKDTYNSLDTWIQQVEDTQRKIQEIHPENSKALAKQLNQHKMLVSEIEMKQSKIDECQKYSEQYSAAVKDYELQTMTYRAMVDSQQKSPVKRRRMQSSSDFIIQEFMDLRTRYTALVTLMTQYIKFAGDSLKRLEEEEKSMEEEKKEHVEKAGDLLKWVSNLSKTLSKEEGEKAEKTDLPKQQVHTSFDKAPLSLFRVLDLLLPFFFQNRMTDEERHEMEKQVRSLQESYSLLSNEALKQLQEAHLGDEKMEEKVNKVIAGVIDQTTGEVLSVFQSILRGFLDYDTGIRLLENQLILSGIISPELGVCYDLEEAKAHALIDEHILLQLQELSNAKKLISVSSLANIPVVSALEQGLISEPLAVKILENQLSSEYLILPSTGEKLSLQNAFQRNLISPTLYSKLLERQDTCKDLIDPNCAEKISLEQMVHRSIIHEATGLRLLPVKPQEKGRIVLKCGRKVTVLRAAHEGLIDRETMFRLLGAQLMSGGIIDPDSGKRMTVEEAMGRGMIDQDTACGILTHQVQTGGILCHNSGQRLTVDEAVQCNLISSTSALLVLEAQRGFVGLIWPQTGEIFPVSTSFHQDMITNELAFKILNDRKKIAALYIPETCEIISLDKAAESGIIDSNTLSVLTNVNLPDKMPSVEELKSPCKNAAKWLSTYEFLPSVFHDCEGEQEDSGTEEPVCHNPDQAKKIFMSYLMVNSYMDANTGQRLLLYDGQLQEVISMLLEGDSAGYNAGVSEMEFSNKYVSSKGIHLKSADSVQGDLSGIENTCNNRKCNQFDDFGNYTSLQGDLLVCRPNVCNALGTEQSEDTQEMLLTIPAELRNVVSSTQNSMKGNELGGFLEVSGWAELSKHNHQQMNSGNIEGYLPDDSNTRLLSQTAKEGICVGDSLDKENKNDKTLLNSMSVNDLSDNGTWKKLERCTEYQPHVFQADSSRMVLDNSKQDNFQSHLGSSISADTEYGLPEELVSQCGVTLKFEDNRYGAQLLQEYAGPSLEDCLYIHGRPSLEDCTDFQNKVCLEDGTGMHHRLSLGGDTAIHDGPPLGDSNSTAPRLTVEESDLIFHKLVPCDSSSDSSVEGDDGIPQLESSCLQHACGEVASEEDSSQLDDGDDEAYETPRGDDDDSDVYDTPQTDDDDDDVSSDTSQGDEGFDTLQLGDDDTPEPELAGRSVPLGFLEERGGRITLREETSSFQEFAACAEENVHINVKGQPESISIASANAKTMEKIPEEGEQTVNFEEREQELPVTAESEGRKEGGMSYLWRMYEADVQDRIEEVEMKVHGDLCEEESEGTQEGEDYEEDYDSYDDSDTDSDSEDEMDVFYSHQQCKGDQLLMSVEDVERSNENNHNIDDCCYSLGHKTGYTLQFQPNHENGKLSSVICESMSNISEGRLVGLSCTSDEDTQQETEEEYGTCVKSEPKPQDTTEPVQSENTFDSKWMSMKSEENSETQFRVPGSQLLDGTVKSDISVTACLQQATDYDQSTWTNLLLSECFIDSGNKESNTMPILDSNHGQREALLAEENVLNYMEQLKESSSQMDNKFLTDTPHVGNNNSFRDPIHPVTSWKHGQIEGDCEILTENKNRVNITEECDILGLSNSPIQMENLGEIFDATVIKTAGETPVASKEKVNVDQPFLDIQGARSDEFKGDINISASLKQHTTCIKEGGRSELNKIEFCFEDMERGEKGIQNKKDFLLNVEEMHSSEFNTCSFPPPDTMKPKEISITKETGRLNCQNTDNVLGDIPENRSSNESEIFPTKPDALGSIEDAKELGDGSEVLPTERHTHTTDVSSAILSSTGTKLNYGAQNEHEMLKNTMGENVTVSETSSFGNGFKKQVFIESSQKEMRPCKDFQVKEGISQPADVSDTLMEDLQNLLQRKLKMGHVYCKQEDEPLSYSDTRTLMQNLLKMVRSTQLASEISSGSNLKQISNAIRTALMVTTLCTEPKDSGAPSQLWPDCRSPDLLHDILKQESCKQKTADPEERNSETDMKAPVPKLATTELQEIFQTSLGDESTSKLEELINGLLMSSQGAGTTTEHEGKGRGDGLYSLSSTEQSEFGSGTGEEKTLADNTTTTWKSDQDQFGKSSLIFKTHFQFDGVQQCSKLTEKMQEHLAVLQDMQNHLDKQQPISNSLEILKAELEQLESFESGLASCTVILKNDMKLAEEFLKSCNRDIPEEKLKELKISYDSLLEAFLVVCDRSSKRAKQIVCAVDLEMSKLAELHQKLLNQLQRFSDWITENNKIMTNFTMNSNDIEEMKKSLQLFKVKLNCKKMQLESTAFDVQFFISEHAEDLSPNQSKQLLRLLNTTQKSFQEAQEAISSQVESLQTQLQAVQELGDQKDVAERQQECKEKLQEICDLLTQTENRLIGQRQSLVIGDSKAELEQYQTKQEEIQKDMRTSAQTLAEIVKNTETFLKENGEKLSQEDKTILEQKLNEAKTKCLLLSQKAEESKKELDKAMTTVIKQETEKVAAIEQLEESKNTIENLLDWLSNVDKEAEHGRKFKQVIEQNGTHFEEVLEGEEDDVNGNLLEMQEDIETQVDGLVKSIDDNLNQQYQKVKAQHEKIISQQQAIIVATQSAQALLEKQGHYLSPEEKDKMQRNMKELKAQYETALAESERKMRLTHSLREELEKFDADYSEFETWLQQAEQELDNLEAGASDFSGIMVKLKRQKSFSEDVISHKGDLRYITISGQRVLDAARSCSKRDGVKIDKDGIDTSATYAEVQNKLDRASDRFKSLYTKCSILGNNLKDLVDKYQHYEDASSGLLLGLQASEKAVNKQLSEPIAVDPKNLQRQLEETKVLQGQVSNHQIAVEKLKKAAEVLLDTRGELAPDKDEIQKTLDDIVERYDNLSKSVNERNEKLQVTLTRSLSVQDGLDEMLDWMEGVEKSLKEQDQVPLNSAAIQDIISKSIMLEQDIAGRQSSINTMNEKVKKFMETADPSTASTLQAKMSELAGRFSDASNKHREKLMKMEELKTKVELFEGLSTKLQSFLDEKNQALSETEAPRKDVSEVSQYMQEASVELAQHKKDLEVLKQLLEELSLHALPGDKALVLEKVNALSKKFKEVEETIKEKEEDVSSCQKQMDAFELLVESLKKWIKETTERIPAAQPSLNTEELKKPLEDTLVSLYEWTLKAPELQKMNSRGTLLCNLITAVTSPAKLRAVAKSGGAILNGEGGAPGTQDFLKNKELTTVQQAMSNVNHSYEDLGVLLNEKISELESMLSKMQNIQEESASMMHWLQKMDKTASDWEATPTDSEDVKAQVEQHKLFETELKQSANKVQELKDKVTELLEKNPDSPEAPKWRQTLDKIDSKWKELNQVTSERQQKLEESSNYLIQFQTAEAQLKHWLVEKELMVSVLGPLSIDPNMLNTQKQQVQILLKEFDTRKPQYEQLTIAGQGILERPGEHPPSHEIVKEQLAAVAQKWDSLTSQLKKRCDRIDQAIVKSTEYQSLLRSLSDKLSALDSKLSSSLAVSTQPDAVKQQLEIAKEMKAEIEQEMKNINAAQALCEELSTLVGEEYLKAELTRQLDGILKSFKDIEQKADNHVQQLQSAYTTSHQFQQMSKDFQAWLSKKKEELNQARPVSAKLDALQSLIEEQKDFKKTMTDQISSYERIVAEGESILQKTQGDDKAEMQSQIATLKNNWDEINKQVKEREDKLADCLEKALKYKQHVENLQPWIEKCQSNLCELKVGINPVEIEDSIVQVRAWQKDLDKHHGIVELLNNSAESLLNASQTDKEIVEEETKVLNQNVKVVTEQLHKKRECLENMAQRLKEFQDSSRETERQLKSAKEHLEAHDSLGPQSFSNKHLTMMQAQQKALQVLKPHVDLAKKLAQDLVVEASDSAGVSDLLLQAESLEQEYTAVKQQVEDRCSFLETKLQGIGHFQNSIREMFSQFAEFDDELDSMSPVGRDLKVLQSQREDIKCFMKKLEDLIMNNENANKNCKIMLATEAEASPDLVGIKRDLEALNKQCNKLLDRAKAREDQVEGTICRVEEFYSKLKEFSTLLGRAEEHEESQGPVGMETEAINQQLNTFKVFQKEEIEPLQVKQQEVNWLGQGLIQSAAKSTNTENLEHDLEDVNTRWKTLNKKVAQRAAQLQEALLHCGRFQDALESLLSWLIDTEDLVANQKPPSAEFKVVKAQIQEQKLLQRLLDDRKPTVEAIKREGEKIAESAEPADRVKILKQLSFLDSRWDALLSKAETRNRQLEGISVVAQQFHEALEPLVEWLTTTEKRLANAEPIGTQASKLQQQISQHKALEDDVLAHNKSLHQAISAGQSLKTMCSREDKDMVQEKLDSAQARYIEIQEKSNSRSELLQQAYSNAQIFGEDEVELMNWLNEIHDKLNKLSVQDCNTELLEKQHSELLDLQEEILLRKQNVDLAIQNGLELLKQTTGDEVVIVQDKLEGIKARYKEITKLSSDVSKTLEQALQLAGQLHSTHEELCKWLDEVEMELLSYETQIPKGEELSQVQERQKELKKEAKNNKGLVDTLNEVGSAFLELVPWRAREGLDKMITEDNERYRLVSDTISQKVDEIDAAILRSQQFDQAADAEFAWIAETEKKLMSLGDIRLEKDQTTAQLQVQKAFTMEILRHKDTIDELVKSGDKIMKTCTEEEKQMMKKKIESLLQKYDAVCQMNSERNLQLERAQSLVNQFWETYEELWPWLTETEMIISQLPAPALEYETLKQQQEEHRQLRELIAEHKPHIDKMNKTGPQLLELSPGEGFSIQEKYVAADTLYSKIKEDVKKRALALDEAISQCTQFHDKIDPTLESLKRIVERLRQPPSISAEVEKIKEQISENKNVSVDLEKLQPVYETLKQRGEEMIARSEGADKDMSAKAVQDKLDQMVLIWEDIQTLTEEREAKLLDVMELAEKFWCDHMALVATIKDTQDFIRELEGPGVDPSVVKQQQEAAEAAKEEIDGLQEELEAVVSLGSELRAACGEPDKPIVNKSIDELNSAWDALNKTWKERVDKLGEAMQAAVQYQDGLQALFDWVDIAGSKLASMSPVGTDLETVKQQTEELKQFKTEAYQQQIEMERLNHQAELLLKKATQESDKHTVQDPLSELRLLWDSLEDKIISRQHKLEGALLALGQFQHALDELLAWLTHTEDLLNEQKPVGGDPKAIEIELAKHHVLQNDVFAHQSTVEAVKKAGNDLIESSAVEEASNLRSKLELLNQRWQNLLEKTEQRKQQLDSALIQAQGFHGEVEDLQQWLTDTERQLLASKPVGGLPETAREQLNAHMELCAAFEAKEETYKSLMQKGQQMLARCPESAETNVEQDINNLKEKWESVQTKLSERKTKLEEALNLAMEFHNSLQDFINWLTQAEQTLTAASRPSLILDTVLFQIDEHKVFATEVNSHRDQIIELDKTGTHLKYFSQKQDVVLIKNLLISVQSRWEKVVQRLVERGRALDDARKRAKQFHEAWHKLMEWLEESEKSLDADLEIANDPDKIKMQLAQHKEFQKSLGAKHSVYDTTNRTGRSLKEKTTLADDNLKLDDMLSELRDKWDTICGKSVERQNKLEEALLFSGQFTDALQALIDWLYKIEPQLAEDQPVHGDIDLVMNLIDNHKVFQKELGKRTSSVQALKRSARELIEGSRDDSSWVKVQMQELSTRWETVCALSVSKQTRLEQALRQAEEFHSVVHVLLEWLAEAEQTLRFHGILPDDEEALRTLIEQHREFMKKLEEKKAELNKATDMGEAILAICHPDSITTIKHWITIIRARFEEVLAWAKQHQQRLAGALAGLIANQELLEALLSWLQWAETTLTEKDKEVIPQEIEEVKALIAEHQTFMEEMTRKQPDVDKVTKTYKRKALEPSPVQSHIPVLDKGRAGRKRSPTPGIYPSAAQAQIETKNPRVNLLVSKWQQVWLLALERRRKLNDALDRLEELREFANFDFDIWRKKYMRWMNHKKSRVMDFFRRIDKDQDGKITRQEFIDGILSSKFPTSRLEMSAVADIFDRDGDGYIDYYEFVAALHPNKDAYKPLTDADKIEDEVTRQVAKCKCAKRFQVEQIGDNKYRVSLLRTSFGDSQQLRLVRILRSTVMVRVGGGWMALDEFLVKNDPCRVHHHGSKMLRSESNSSITTQPTIAKGRTNVELREKFILADGASQSMAAFRPRGRRSRPSSRGASPNRSTSLSSQAGQAAAPQAVTTSTPKTTHHLTRNYGKPWLTNSKTSTPSKPPESTDCQGSSAEGTPIQGSKLRLPGYLSGKGFHSGEDSGILSTAATRVRAQFAETRRTPSRPGSRAGSKAGSRSSSRRGSDASDFDISEIQSVCSDMSETVPATSRPTPRAGSRPGSAKPSKIPTPQRRPLASKSDKSLKR</sequence>
<comment type="function">
    <text evidence="31">Required for bundling actin filaments around the nucleus.</text>
</comment>
<dbReference type="FunFam" id="1.20.58.60:FF:000012">
    <property type="entry name" value="Microtubule-actin cross-linking factor 1"/>
    <property type="match status" value="1"/>
</dbReference>
<feature type="coiled-coil region" evidence="38">
    <location>
        <begin position="4642"/>
        <end position="4669"/>
    </location>
</feature>
<dbReference type="Gene3D" id="2.30.30.40">
    <property type="entry name" value="SH3 Domains"/>
    <property type="match status" value="1"/>
</dbReference>
<evidence type="ECO:0000256" key="9">
    <source>
        <dbReference type="ARBA" id="ARBA00022475"/>
    </source>
</evidence>
<feature type="domain" description="EF-hand" evidence="42">
    <location>
        <begin position="7318"/>
        <end position="7353"/>
    </location>
</feature>
<evidence type="ECO:0000256" key="33">
    <source>
        <dbReference type="ARBA" id="ARBA00072808"/>
    </source>
</evidence>
<feature type="coiled-coil region" evidence="38">
    <location>
        <begin position="1506"/>
        <end position="1536"/>
    </location>
</feature>
<feature type="compositionally biased region" description="Polar residues" evidence="39">
    <location>
        <begin position="3425"/>
        <end position="3435"/>
    </location>
</feature>
<dbReference type="FunFam" id="1.20.58.60:FF:000052">
    <property type="entry name" value="dystonin isoform X2"/>
    <property type="match status" value="1"/>
</dbReference>
<dbReference type="FunFam" id="3.90.1290.10:FF:000013">
    <property type="entry name" value="dystonin isoform X7"/>
    <property type="match status" value="1"/>
</dbReference>
<dbReference type="Pfam" id="PF02187">
    <property type="entry name" value="GAS2"/>
    <property type="match status" value="1"/>
</dbReference>
<dbReference type="PANTHER" id="PTHR23169">
    <property type="entry name" value="ENVOPLAKIN"/>
    <property type="match status" value="1"/>
</dbReference>
<dbReference type="GO" id="GO:0000226">
    <property type="term" value="P:microtubule cytoskeleton organization"/>
    <property type="evidence" value="ECO:0007669"/>
    <property type="project" value="UniProtKB-ARBA"/>
</dbReference>
<dbReference type="SMART" id="SM00150">
    <property type="entry name" value="SPEC"/>
    <property type="match status" value="33"/>
</dbReference>
<dbReference type="Pfam" id="PF18373">
    <property type="entry name" value="Spectrin_2"/>
    <property type="match status" value="1"/>
</dbReference>
<feature type="coiled-coil region" evidence="38">
    <location>
        <begin position="5006"/>
        <end position="5033"/>
    </location>
</feature>
<evidence type="ECO:0000256" key="10">
    <source>
        <dbReference type="ARBA" id="ARBA00022490"/>
    </source>
</evidence>
<dbReference type="CDD" id="cd00176">
    <property type="entry name" value="SPEC"/>
    <property type="match status" value="18"/>
</dbReference>
<keyword evidence="9" id="KW-1003">Cell membrane</keyword>